<dbReference type="Gene3D" id="1.10.8.430">
    <property type="entry name" value="Helical domain of apoptotic protease-activating factors"/>
    <property type="match status" value="1"/>
</dbReference>
<evidence type="ECO:0000259" key="7">
    <source>
        <dbReference type="Pfam" id="PF23598"/>
    </source>
</evidence>
<dbReference type="InterPro" id="IPR038005">
    <property type="entry name" value="RX-like_CC"/>
</dbReference>
<feature type="domain" description="Disease resistance N-terminal" evidence="5">
    <location>
        <begin position="45"/>
        <end position="133"/>
    </location>
</feature>
<dbReference type="SUPFAM" id="SSF52058">
    <property type="entry name" value="L domain-like"/>
    <property type="match status" value="1"/>
</dbReference>
<dbReference type="EMBL" id="KK198760">
    <property type="protein sequence ID" value="KCW61526.1"/>
    <property type="molecule type" value="Genomic_DNA"/>
</dbReference>
<dbReference type="InParanoid" id="A0A059B6L0"/>
<keyword evidence="1" id="KW-0677">Repeat</keyword>
<dbReference type="Pfam" id="PF23559">
    <property type="entry name" value="WHD_DRP"/>
    <property type="match status" value="1"/>
</dbReference>
<dbReference type="InterPro" id="IPR055414">
    <property type="entry name" value="LRR_R13L4/SHOC2-like"/>
</dbReference>
<dbReference type="InterPro" id="IPR002182">
    <property type="entry name" value="NB-ARC"/>
</dbReference>
<evidence type="ECO:0000259" key="4">
    <source>
        <dbReference type="Pfam" id="PF00931"/>
    </source>
</evidence>
<name>A0A059B6L0_EUCGR</name>
<keyword evidence="2" id="KW-0547">Nucleotide-binding</keyword>
<feature type="non-terminal residue" evidence="8">
    <location>
        <position position="1"/>
    </location>
</feature>
<dbReference type="Gene3D" id="3.80.10.10">
    <property type="entry name" value="Ribonuclease Inhibitor"/>
    <property type="match status" value="1"/>
</dbReference>
<evidence type="ECO:0000259" key="5">
    <source>
        <dbReference type="Pfam" id="PF18052"/>
    </source>
</evidence>
<dbReference type="GO" id="GO:0051707">
    <property type="term" value="P:response to other organism"/>
    <property type="evidence" value="ECO:0007669"/>
    <property type="project" value="UniProtKB-ARBA"/>
</dbReference>
<evidence type="ECO:0000256" key="2">
    <source>
        <dbReference type="ARBA" id="ARBA00022741"/>
    </source>
</evidence>
<evidence type="ECO:0000259" key="6">
    <source>
        <dbReference type="Pfam" id="PF23559"/>
    </source>
</evidence>
<dbReference type="InterPro" id="IPR032675">
    <property type="entry name" value="LRR_dom_sf"/>
</dbReference>
<dbReference type="InterPro" id="IPR027417">
    <property type="entry name" value="P-loop_NTPase"/>
</dbReference>
<dbReference type="InterPro" id="IPR036388">
    <property type="entry name" value="WH-like_DNA-bd_sf"/>
</dbReference>
<sequence>RKAVIGSLHPIDERKAYLDVHSKDSFFCSLTVLANLSERKMADSAVSFLVEKLAILVEKEVKQLKGVRREIEFIKDEFEHMKAFLERAESPQEDDPQLKVWVKQVREVAYDTEDVLDEFMLNLAKDHGHGFMGYFRKIKSSIQNLKARHCISSDIADIKSRVNNIAERRRRYNFTGQSAISSTGGTSQHVLREDGFLGEEGELVGIDEPVENLIKWLLDEESGLEVVSILGMGGRVKTFFQSHVWIKVSQSYKIEDILRDMIVQLHREFRQMIPQGIEIMRSTSLKQIVKDILQQKRYVIILDDVWDKDALEGIKNAMPNSSLSSRIIITTRITDIATASSNQSKVYELKPLSPKESRSLLGKKAFFGNPCPSHLEEVSEWILKKCEGLPLAIVAIGGLLFGKDVQEWEMISCNLAAELESNDVMQNFRKILSLSYNDLHYNLKNCFMYLGVFPEDCVIKCATLIRLWIAEGFVKEREGMTLGEVAQRYLKELVNRSLVQIVETTLDGRIRSCRIHDLMRESILSKLRDINFISFASEQKVELHERVRHLSVQYTYNDVLKQLNLPSLHSLVIFESATLSSSYEQFVPSGCRLLRVLDLRDSPLHEFPQQILVMFHLKYLSLRRTKVHIIPRSIGKLQNLETLDLKQTLVSELPVEITKLKKLQCLLVYNRLDLGPSKPFCAITRFSAPRGIGALASLQKLYYLGELQLRRLGITDVTKDDAKELCHSLKKMTKLQSLDVTAEFEVIDLDFPSSPPLLLRSLYVEGCLKKLPDWLPLLNNLARLQLKSNKGFPKLKNLFLEDLENLRFVSMNGQAMPSLQRLIVDGCKHLDWQSLLVVIRSLTLLMYLRFDEMPEEFTLAFFPNSSSKAMRDGIMQECYEEICFLFSAFVG</sequence>
<reference evidence="8" key="1">
    <citation type="submission" date="2013-07" db="EMBL/GenBank/DDBJ databases">
        <title>The genome of Eucalyptus grandis.</title>
        <authorList>
            <person name="Schmutz J."/>
            <person name="Hayes R."/>
            <person name="Myburg A."/>
            <person name="Tuskan G."/>
            <person name="Grattapaglia D."/>
            <person name="Rokhsar D.S."/>
        </authorList>
    </citation>
    <scope>NUCLEOTIDE SEQUENCE</scope>
    <source>
        <tissue evidence="8">Leaf extractions</tissue>
    </source>
</reference>
<dbReference type="GO" id="GO:0043531">
    <property type="term" value="F:ADP binding"/>
    <property type="evidence" value="ECO:0007669"/>
    <property type="project" value="InterPro"/>
</dbReference>
<protein>
    <submittedName>
        <fullName evidence="8">Uncharacterized protein</fullName>
    </submittedName>
</protein>
<dbReference type="Pfam" id="PF23598">
    <property type="entry name" value="LRR_14"/>
    <property type="match status" value="1"/>
</dbReference>
<dbReference type="InterPro" id="IPR041118">
    <property type="entry name" value="Rx_N"/>
</dbReference>
<dbReference type="PANTHER" id="PTHR23155">
    <property type="entry name" value="DISEASE RESISTANCE PROTEIN RP"/>
    <property type="match status" value="1"/>
</dbReference>
<organism evidence="8">
    <name type="scientific">Eucalyptus grandis</name>
    <name type="common">Flooded gum</name>
    <dbReference type="NCBI Taxonomy" id="71139"/>
    <lineage>
        <taxon>Eukaryota</taxon>
        <taxon>Viridiplantae</taxon>
        <taxon>Streptophyta</taxon>
        <taxon>Embryophyta</taxon>
        <taxon>Tracheophyta</taxon>
        <taxon>Spermatophyta</taxon>
        <taxon>Magnoliopsida</taxon>
        <taxon>eudicotyledons</taxon>
        <taxon>Gunneridae</taxon>
        <taxon>Pentapetalae</taxon>
        <taxon>rosids</taxon>
        <taxon>malvids</taxon>
        <taxon>Myrtales</taxon>
        <taxon>Myrtaceae</taxon>
        <taxon>Myrtoideae</taxon>
        <taxon>Eucalypteae</taxon>
        <taxon>Eucalyptus</taxon>
    </lineage>
</organism>
<dbReference type="InterPro" id="IPR042197">
    <property type="entry name" value="Apaf_helical"/>
</dbReference>
<dbReference type="InterPro" id="IPR044974">
    <property type="entry name" value="Disease_R_plants"/>
</dbReference>
<dbReference type="OMA" id="FCPDSAP"/>
<dbReference type="GO" id="GO:0006952">
    <property type="term" value="P:defense response"/>
    <property type="evidence" value="ECO:0007669"/>
    <property type="project" value="UniProtKB-KW"/>
</dbReference>
<dbReference type="PRINTS" id="PR00364">
    <property type="entry name" value="DISEASERSIST"/>
</dbReference>
<dbReference type="SUPFAM" id="SSF52540">
    <property type="entry name" value="P-loop containing nucleoside triphosphate hydrolases"/>
    <property type="match status" value="1"/>
</dbReference>
<evidence type="ECO:0000313" key="8">
    <source>
        <dbReference type="EMBL" id="KCW61526.1"/>
    </source>
</evidence>
<dbReference type="Gene3D" id="3.40.50.300">
    <property type="entry name" value="P-loop containing nucleotide triphosphate hydrolases"/>
    <property type="match status" value="1"/>
</dbReference>
<dbReference type="CDD" id="cd14798">
    <property type="entry name" value="RX-CC_like"/>
    <property type="match status" value="1"/>
</dbReference>
<dbReference type="InterPro" id="IPR058922">
    <property type="entry name" value="WHD_DRP"/>
</dbReference>
<keyword evidence="3" id="KW-0611">Plant defense</keyword>
<dbReference type="Gene3D" id="1.20.5.4130">
    <property type="match status" value="1"/>
</dbReference>
<proteinExistence type="predicted"/>
<feature type="domain" description="Disease resistance R13L4/SHOC-2-like LRR" evidence="7">
    <location>
        <begin position="569"/>
        <end position="812"/>
    </location>
</feature>
<dbReference type="Pfam" id="PF18052">
    <property type="entry name" value="Rx_N"/>
    <property type="match status" value="1"/>
</dbReference>
<gene>
    <name evidence="8" type="ORF">EUGRSUZ_H04248</name>
</gene>
<dbReference type="AlphaFoldDB" id="A0A059B6L0"/>
<evidence type="ECO:0000256" key="3">
    <source>
        <dbReference type="ARBA" id="ARBA00022821"/>
    </source>
</evidence>
<dbReference type="eggNOG" id="KOG4658">
    <property type="taxonomic scope" value="Eukaryota"/>
</dbReference>
<accession>A0A059B6L0</accession>
<dbReference type="Gene3D" id="1.10.10.10">
    <property type="entry name" value="Winged helix-like DNA-binding domain superfamily/Winged helix DNA-binding domain"/>
    <property type="match status" value="1"/>
</dbReference>
<feature type="domain" description="Disease resistance protein winged helix" evidence="6">
    <location>
        <begin position="452"/>
        <end position="521"/>
    </location>
</feature>
<evidence type="ECO:0000256" key="1">
    <source>
        <dbReference type="ARBA" id="ARBA00022737"/>
    </source>
</evidence>
<dbReference type="FunFam" id="1.10.10.10:FF:000322">
    <property type="entry name" value="Probable disease resistance protein At1g63360"/>
    <property type="match status" value="1"/>
</dbReference>
<dbReference type="PANTHER" id="PTHR23155:SF1205">
    <property type="entry name" value="DISEASE RESISTANCE PROTEIN RPM1"/>
    <property type="match status" value="1"/>
</dbReference>
<feature type="domain" description="NB-ARC" evidence="4">
    <location>
        <begin position="207"/>
        <end position="366"/>
    </location>
</feature>
<dbReference type="Pfam" id="PF00931">
    <property type="entry name" value="NB-ARC"/>
    <property type="match status" value="1"/>
</dbReference>
<dbReference type="Gramene" id="KCW61526">
    <property type="protein sequence ID" value="KCW61526"/>
    <property type="gene ID" value="EUGRSUZ_H04248"/>
</dbReference>